<reference evidence="1" key="1">
    <citation type="submission" date="2020-12" db="EMBL/GenBank/DDBJ databases">
        <title>Draft Genome of Candida africana.</title>
        <authorList>
            <person name="Ayanbimpe G.M."/>
            <person name="Enweani I.B."/>
            <person name="Aguiyi J.C."/>
            <person name="Nnadi U.P."/>
            <person name="Izam Y."/>
            <person name="Ubani A."/>
            <person name="Ngene A.C."/>
        </authorList>
    </citation>
    <scope>NUCLEOTIDE SEQUENCE</scope>
    <source>
        <strain evidence="1">CEC4854</strain>
    </source>
</reference>
<name>A0ACB7FRT3_9ASCO</name>
<accession>A0ACB7FRT3</accession>
<dbReference type="Proteomes" id="UP000742417">
    <property type="component" value="Unassembled WGS sequence"/>
</dbReference>
<keyword evidence="2" id="KW-1185">Reference proteome</keyword>
<proteinExistence type="predicted"/>
<evidence type="ECO:0000313" key="1">
    <source>
        <dbReference type="EMBL" id="KAG8203804.1"/>
    </source>
</evidence>
<protein>
    <submittedName>
        <fullName evidence="1">EDC1</fullName>
    </submittedName>
</protein>
<sequence>MLAQQQPPTPTPQQSQPQPQPQPHPQPQPQQMLQSRKSKSKKKQSYYDEEVRTLPSGAPVDFGHGKKSTFKPKSKSKPASSSTTNFKLTASPSLPSGAKPNFQPYKSTSPPPPPPPSTQPSTSTSPTPRTSNGNKNHHNRHQSNHSDYDNDHPQLSLPNGKKPNFFNNNNNNNDKKFSTIPFDSSINLIRKQYNNPNTKAIKEKKLDNNNNNNSSTSNSNNSNSAYYAGSSFHSSPDALNLPKPSFKLNNGSPRQSSGLRDY</sequence>
<evidence type="ECO:0000313" key="2">
    <source>
        <dbReference type="Proteomes" id="UP000742417"/>
    </source>
</evidence>
<dbReference type="EMBL" id="JAENJO010000002">
    <property type="protein sequence ID" value="KAG8203804.1"/>
    <property type="molecule type" value="Genomic_DNA"/>
</dbReference>
<gene>
    <name evidence="1" type="primary">EDC1</name>
    <name evidence="1" type="ORF">GWM34_00952</name>
</gene>
<comment type="caution">
    <text evidence="1">The sequence shown here is derived from an EMBL/GenBank/DDBJ whole genome shotgun (WGS) entry which is preliminary data.</text>
</comment>
<organism evidence="1 2">
    <name type="scientific">Candida africana</name>
    <dbReference type="NCBI Taxonomy" id="241526"/>
    <lineage>
        <taxon>Eukaryota</taxon>
        <taxon>Fungi</taxon>
        <taxon>Dikarya</taxon>
        <taxon>Ascomycota</taxon>
        <taxon>Saccharomycotina</taxon>
        <taxon>Pichiomycetes</taxon>
        <taxon>Debaryomycetaceae</taxon>
        <taxon>Candida/Lodderomyces clade</taxon>
        <taxon>Candida</taxon>
    </lineage>
</organism>
<feature type="non-terminal residue" evidence="1">
    <location>
        <position position="1"/>
    </location>
</feature>